<dbReference type="PANTHER" id="PTHR35936:SF25">
    <property type="entry name" value="ABC TRANSPORTER SUBSTRATE-BINDING PROTEIN"/>
    <property type="match status" value="1"/>
</dbReference>
<dbReference type="Gene3D" id="3.40.190.10">
    <property type="entry name" value="Periplasmic binding protein-like II"/>
    <property type="match status" value="2"/>
</dbReference>
<name>A0ABS2C874_9NEIS</name>
<evidence type="ECO:0000259" key="3">
    <source>
        <dbReference type="Pfam" id="PF00497"/>
    </source>
</evidence>
<organism evidence="4 5">
    <name type="scientific">Deefgea chitinilytica</name>
    <dbReference type="NCBI Taxonomy" id="570276"/>
    <lineage>
        <taxon>Bacteria</taxon>
        <taxon>Pseudomonadati</taxon>
        <taxon>Pseudomonadota</taxon>
        <taxon>Betaproteobacteria</taxon>
        <taxon>Neisseriales</taxon>
        <taxon>Chitinibacteraceae</taxon>
        <taxon>Deefgea</taxon>
    </lineage>
</organism>
<accession>A0ABS2C874</accession>
<feature type="chain" id="PRO_5046306632" evidence="2">
    <location>
        <begin position="21"/>
        <end position="256"/>
    </location>
</feature>
<dbReference type="InterPro" id="IPR001638">
    <property type="entry name" value="Solute-binding_3/MltF_N"/>
</dbReference>
<protein>
    <submittedName>
        <fullName evidence="4">Transporter substrate-binding domain-containing protein</fullName>
    </submittedName>
</protein>
<keyword evidence="5" id="KW-1185">Reference proteome</keyword>
<dbReference type="Pfam" id="PF00497">
    <property type="entry name" value="SBP_bac_3"/>
    <property type="match status" value="1"/>
</dbReference>
<evidence type="ECO:0000256" key="2">
    <source>
        <dbReference type="SAM" id="SignalP"/>
    </source>
</evidence>
<sequence length="256" mass="28415">MQAKLVLVMSCSMLAGLANAETVTLTLQEYPPYMGEKIPYQGLLTRAVLAVFDSQGIDVILKSVPNNRAIEGARRGAYDGSFGWAKNPDREKDLLYTNPVISLQMVFCHRSNQAYPWKKMADLAPHAIGITTGNYYSEDFTQLQTSGVLKVDAAASDQANFKKLLAGHIDLFPIDAEVAPYLMAMHLTKAERAKISCQKKAYWEAPLHVVFNKKNPNAERWVAAFNAGLAKLEKSGQLQQLFALTREEIYQSAQTP</sequence>
<proteinExistence type="predicted"/>
<dbReference type="RefSeq" id="WP_203569654.1">
    <property type="nucleotide sequence ID" value="NZ_WOFE01000001.1"/>
</dbReference>
<gene>
    <name evidence="4" type="ORF">GM173_02030</name>
</gene>
<comment type="caution">
    <text evidence="4">The sequence shown here is derived from an EMBL/GenBank/DDBJ whole genome shotgun (WGS) entry which is preliminary data.</text>
</comment>
<feature type="domain" description="Solute-binding protein family 3/N-terminal" evidence="3">
    <location>
        <begin position="26"/>
        <end position="242"/>
    </location>
</feature>
<dbReference type="EMBL" id="WOFE01000001">
    <property type="protein sequence ID" value="MBM5570350.1"/>
    <property type="molecule type" value="Genomic_DNA"/>
</dbReference>
<evidence type="ECO:0000313" key="4">
    <source>
        <dbReference type="EMBL" id="MBM5570350.1"/>
    </source>
</evidence>
<evidence type="ECO:0000256" key="1">
    <source>
        <dbReference type="ARBA" id="ARBA00022729"/>
    </source>
</evidence>
<evidence type="ECO:0000313" key="5">
    <source>
        <dbReference type="Proteomes" id="UP001195660"/>
    </source>
</evidence>
<keyword evidence="1 2" id="KW-0732">Signal</keyword>
<feature type="signal peptide" evidence="2">
    <location>
        <begin position="1"/>
        <end position="20"/>
    </location>
</feature>
<dbReference type="SUPFAM" id="SSF53850">
    <property type="entry name" value="Periplasmic binding protein-like II"/>
    <property type="match status" value="1"/>
</dbReference>
<reference evidence="4 5" key="1">
    <citation type="submission" date="2019-11" db="EMBL/GenBank/DDBJ databases">
        <title>Novel Deefgea species.</title>
        <authorList>
            <person name="Han J.-H."/>
        </authorList>
    </citation>
    <scope>NUCLEOTIDE SEQUENCE [LARGE SCALE GENOMIC DNA]</scope>
    <source>
        <strain evidence="4 5">LMG 24817</strain>
    </source>
</reference>
<dbReference type="Proteomes" id="UP001195660">
    <property type="component" value="Unassembled WGS sequence"/>
</dbReference>
<dbReference type="PANTHER" id="PTHR35936">
    <property type="entry name" value="MEMBRANE-BOUND LYTIC MUREIN TRANSGLYCOSYLASE F"/>
    <property type="match status" value="1"/>
</dbReference>